<dbReference type="AlphaFoldDB" id="A0A0V1K722"/>
<dbReference type="EMBL" id="JYDW01003582">
    <property type="protein sequence ID" value="KRZ42966.1"/>
    <property type="molecule type" value="Genomic_DNA"/>
</dbReference>
<evidence type="ECO:0000313" key="1">
    <source>
        <dbReference type="EMBL" id="KRZ42966.1"/>
    </source>
</evidence>
<evidence type="ECO:0000313" key="2">
    <source>
        <dbReference type="Proteomes" id="UP000054721"/>
    </source>
</evidence>
<dbReference type="Proteomes" id="UP000054721">
    <property type="component" value="Unassembled WGS sequence"/>
</dbReference>
<comment type="caution">
    <text evidence="1">The sequence shown here is derived from an EMBL/GenBank/DDBJ whole genome shotgun (WGS) entry which is preliminary data.</text>
</comment>
<proteinExistence type="predicted"/>
<reference evidence="1 2" key="1">
    <citation type="submission" date="2015-05" db="EMBL/GenBank/DDBJ databases">
        <title>Evolution of Trichinella species and genotypes.</title>
        <authorList>
            <person name="Korhonen P.K."/>
            <person name="Edoardo P."/>
            <person name="Giuseppe L.R."/>
            <person name="Gasser R.B."/>
        </authorList>
    </citation>
    <scope>NUCLEOTIDE SEQUENCE [LARGE SCALE GENOMIC DNA]</scope>
    <source>
        <strain evidence="1">ISS10</strain>
    </source>
</reference>
<organism evidence="1 2">
    <name type="scientific">Trichinella nativa</name>
    <dbReference type="NCBI Taxonomy" id="6335"/>
    <lineage>
        <taxon>Eukaryota</taxon>
        <taxon>Metazoa</taxon>
        <taxon>Ecdysozoa</taxon>
        <taxon>Nematoda</taxon>
        <taxon>Enoplea</taxon>
        <taxon>Dorylaimia</taxon>
        <taxon>Trichinellida</taxon>
        <taxon>Trichinellidae</taxon>
        <taxon>Trichinella</taxon>
    </lineage>
</organism>
<sequence>MAVMSRPCLASDPELIELESKTEYIGPWLAEKEGGC</sequence>
<name>A0A0V1K722_9BILA</name>
<keyword evidence="2" id="KW-1185">Reference proteome</keyword>
<protein>
    <submittedName>
        <fullName evidence="1">Uncharacterized protein</fullName>
    </submittedName>
</protein>
<accession>A0A0V1K722</accession>
<gene>
    <name evidence="1" type="ORF">T02_15618</name>
</gene>